<accession>A0ABD5UYS1</accession>
<proteinExistence type="inferred from homology"/>
<protein>
    <submittedName>
        <fullName evidence="3">Universal stress protein</fullName>
    </submittedName>
</protein>
<dbReference type="Gene3D" id="3.40.50.620">
    <property type="entry name" value="HUPs"/>
    <property type="match status" value="1"/>
</dbReference>
<sequence length="146" mass="16045">MYETLLVPTDGSPGSTVAAEAAMVLADRFDAEVHALFVIDERYVPTEFDIPVEAAEREGERAVEAVERLGEEHGVHVEKHLRRGVPHTEILEAIDEYPAEMVVMGTHGRTGIERLVHLGGVTERVIRSSPVPVVTIPLDIEGDSER</sequence>
<dbReference type="PANTHER" id="PTHR46268:SF6">
    <property type="entry name" value="UNIVERSAL STRESS PROTEIN UP12"/>
    <property type="match status" value="1"/>
</dbReference>
<name>A0ABD5UYS1_9EURY</name>
<organism evidence="3 4">
    <name type="scientific">Halopenitus salinus</name>
    <dbReference type="NCBI Taxonomy" id="1198295"/>
    <lineage>
        <taxon>Archaea</taxon>
        <taxon>Methanobacteriati</taxon>
        <taxon>Methanobacteriota</taxon>
        <taxon>Stenosarchaea group</taxon>
        <taxon>Halobacteria</taxon>
        <taxon>Halobacteriales</taxon>
        <taxon>Haloferacaceae</taxon>
        <taxon>Halopenitus</taxon>
    </lineage>
</organism>
<dbReference type="InterPro" id="IPR014729">
    <property type="entry name" value="Rossmann-like_a/b/a_fold"/>
</dbReference>
<evidence type="ECO:0000313" key="4">
    <source>
        <dbReference type="Proteomes" id="UP001596296"/>
    </source>
</evidence>
<evidence type="ECO:0000256" key="1">
    <source>
        <dbReference type="ARBA" id="ARBA00008791"/>
    </source>
</evidence>
<gene>
    <name evidence="3" type="ORF">ACFQE9_05385</name>
</gene>
<dbReference type="CDD" id="cd00293">
    <property type="entry name" value="USP-like"/>
    <property type="match status" value="1"/>
</dbReference>
<dbReference type="PRINTS" id="PR01438">
    <property type="entry name" value="UNVRSLSTRESS"/>
</dbReference>
<dbReference type="Pfam" id="PF00582">
    <property type="entry name" value="Usp"/>
    <property type="match status" value="1"/>
</dbReference>
<comment type="similarity">
    <text evidence="1">Belongs to the universal stress protein A family.</text>
</comment>
<dbReference type="Proteomes" id="UP001596296">
    <property type="component" value="Unassembled WGS sequence"/>
</dbReference>
<dbReference type="InterPro" id="IPR006016">
    <property type="entry name" value="UspA"/>
</dbReference>
<dbReference type="SUPFAM" id="SSF52402">
    <property type="entry name" value="Adenine nucleotide alpha hydrolases-like"/>
    <property type="match status" value="1"/>
</dbReference>
<feature type="domain" description="UspA" evidence="2">
    <location>
        <begin position="1"/>
        <end position="137"/>
    </location>
</feature>
<reference evidence="3 4" key="1">
    <citation type="journal article" date="2019" name="Int. J. Syst. Evol. Microbiol.">
        <title>The Global Catalogue of Microorganisms (GCM) 10K type strain sequencing project: providing services to taxonomists for standard genome sequencing and annotation.</title>
        <authorList>
            <consortium name="The Broad Institute Genomics Platform"/>
            <consortium name="The Broad Institute Genome Sequencing Center for Infectious Disease"/>
            <person name="Wu L."/>
            <person name="Ma J."/>
        </authorList>
    </citation>
    <scope>NUCLEOTIDE SEQUENCE [LARGE SCALE GENOMIC DNA]</scope>
    <source>
        <strain evidence="3 4">SKJ47</strain>
    </source>
</reference>
<keyword evidence="4" id="KW-1185">Reference proteome</keyword>
<dbReference type="PANTHER" id="PTHR46268">
    <property type="entry name" value="STRESS RESPONSE PROTEIN NHAX"/>
    <property type="match status" value="1"/>
</dbReference>
<dbReference type="InterPro" id="IPR006015">
    <property type="entry name" value="Universal_stress_UspA"/>
</dbReference>
<dbReference type="EMBL" id="JBHSXL010000004">
    <property type="protein sequence ID" value="MFC6892046.1"/>
    <property type="molecule type" value="Genomic_DNA"/>
</dbReference>
<evidence type="ECO:0000259" key="2">
    <source>
        <dbReference type="Pfam" id="PF00582"/>
    </source>
</evidence>
<dbReference type="AlphaFoldDB" id="A0ABD5UYS1"/>
<dbReference type="RefSeq" id="WP_379741478.1">
    <property type="nucleotide sequence ID" value="NZ_JBHSVN010000001.1"/>
</dbReference>
<evidence type="ECO:0000313" key="3">
    <source>
        <dbReference type="EMBL" id="MFC6892046.1"/>
    </source>
</evidence>
<comment type="caution">
    <text evidence="3">The sequence shown here is derived from an EMBL/GenBank/DDBJ whole genome shotgun (WGS) entry which is preliminary data.</text>
</comment>